<feature type="region of interest" description="Disordered" evidence="1">
    <location>
        <begin position="15"/>
        <end position="78"/>
    </location>
</feature>
<dbReference type="Pfam" id="PF10104">
    <property type="entry name" value="Brr6_like_C_C"/>
    <property type="match status" value="1"/>
</dbReference>
<dbReference type="Proteomes" id="UP000230249">
    <property type="component" value="Unassembled WGS sequence"/>
</dbReference>
<feature type="compositionally biased region" description="Low complexity" evidence="1">
    <location>
        <begin position="142"/>
        <end position="156"/>
    </location>
</feature>
<evidence type="ECO:0000259" key="3">
    <source>
        <dbReference type="SMART" id="SM01042"/>
    </source>
</evidence>
<accession>A0AAW0VIQ9</accession>
<organism evidence="4 5">
    <name type="scientific">Candidozyma auris</name>
    <name type="common">Yeast</name>
    <name type="synonym">Candida auris</name>
    <dbReference type="NCBI Taxonomy" id="498019"/>
    <lineage>
        <taxon>Eukaryota</taxon>
        <taxon>Fungi</taxon>
        <taxon>Dikarya</taxon>
        <taxon>Ascomycota</taxon>
        <taxon>Saccharomycotina</taxon>
        <taxon>Pichiomycetes</taxon>
        <taxon>Metschnikowiaceae</taxon>
        <taxon>Candidozyma</taxon>
    </lineage>
</organism>
<proteinExistence type="predicted"/>
<dbReference type="EMBL" id="PEKT03000001">
    <property type="protein sequence ID" value="KAK8441988.1"/>
    <property type="molecule type" value="Genomic_DNA"/>
</dbReference>
<dbReference type="GO" id="GO:0055088">
    <property type="term" value="P:lipid homeostasis"/>
    <property type="evidence" value="ECO:0007669"/>
    <property type="project" value="InterPro"/>
</dbReference>
<dbReference type="GO" id="GO:0006998">
    <property type="term" value="P:nuclear envelope organization"/>
    <property type="evidence" value="ECO:0007669"/>
    <property type="project" value="InterPro"/>
</dbReference>
<dbReference type="PANTHER" id="PTHR28136">
    <property type="entry name" value="NUCLEUS EXPORT PROTEIN BRR6"/>
    <property type="match status" value="1"/>
</dbReference>
<evidence type="ECO:0000313" key="5">
    <source>
        <dbReference type="Proteomes" id="UP000230249"/>
    </source>
</evidence>
<gene>
    <name evidence="4" type="ORF">B9J08_00305</name>
</gene>
<dbReference type="PANTHER" id="PTHR28136:SF1">
    <property type="entry name" value="NUCLEUS EXPORT PROTEIN BRL1"/>
    <property type="match status" value="1"/>
</dbReference>
<dbReference type="GO" id="GO:0031965">
    <property type="term" value="C:nuclear membrane"/>
    <property type="evidence" value="ECO:0007669"/>
    <property type="project" value="InterPro"/>
</dbReference>
<comment type="caution">
    <text evidence="4">The sequence shown here is derived from an EMBL/GenBank/DDBJ whole genome shotgun (WGS) entry which is preliminary data.</text>
</comment>
<sequence length="399" mass="45256">MDLDRVLLSLSLREDDNSHDDDLMDIDSEPGTHEPFSIDGDRDTENMVKISSRDRNEQRNKTEEVSMSNVDEDSVSDEVQERSLVLSLLSPTSLGAQYAMNQRKDSHDDHDLSFDLAQESALRENHKTTFSSRKVSDLYQKPSYTVEEPEPESSTPGLHQETTNVYRGTFPVPFPMHVHHHHYYGVDRAKTTSYYAVPSSNEYGHLELRAKPQAMDVDQHVLRAEPQLHLSRAPPHRIRELPLPWDSESSPAERNAYVLSSYLQLAVNTIVSAYALHIVWSIVAAIRKDVSHKLSQHANNLLVEIASCERSYKENKCHPDEIVPALEKWCAYWEQCMKQDPERGGNVSSLGAQTIGMVITSLIEPLSFKTLSVFASAVLLVYVYNFGFGYIRARTYYGA</sequence>
<reference evidence="4 5" key="1">
    <citation type="journal article" date="2017" name="Clin. Infect. Dis.">
        <title>Simultaneous emergence of multidrug-resistant Candida auris on 3 continents confirmed by whole-genome sequencing and epidemiological analyses.</title>
        <authorList>
            <person name="Lockhart S.R."/>
            <person name="Etienne K.A."/>
            <person name="Vallabhaneni S."/>
            <person name="Farooqi J."/>
            <person name="Chowdhary A."/>
            <person name="Govender N.P."/>
            <person name="Colombo A.L."/>
            <person name="Calvo B."/>
            <person name="Cuomo C.A."/>
            <person name="Desjardins C.A."/>
            <person name="Berkow E.L."/>
            <person name="Castanheira M."/>
            <person name="Magobo R.E."/>
            <person name="Jabeen K."/>
            <person name="Asghar R.J."/>
            <person name="Meis J.F."/>
            <person name="Jackson B."/>
            <person name="Chiller T."/>
            <person name="Litvintseva A.P."/>
        </authorList>
    </citation>
    <scope>NUCLEOTIDE SEQUENCE [LARGE SCALE GENOMIC DNA]</scope>
    <source>
        <strain evidence="4 5">B8441</strain>
    </source>
</reference>
<protein>
    <recommendedName>
        <fullName evidence="3">Brl1/Brr6 domain-containing protein</fullName>
    </recommendedName>
</protein>
<feature type="compositionally biased region" description="Basic and acidic residues" evidence="1">
    <location>
        <begin position="39"/>
        <end position="64"/>
    </location>
</feature>
<dbReference type="InterPro" id="IPR040202">
    <property type="entry name" value="Brl1/Brr6"/>
</dbReference>
<keyword evidence="2" id="KW-0472">Membrane</keyword>
<feature type="transmembrane region" description="Helical" evidence="2">
    <location>
        <begin position="371"/>
        <end position="391"/>
    </location>
</feature>
<dbReference type="AlphaFoldDB" id="A0AAW0VIQ9"/>
<dbReference type="InterPro" id="IPR018767">
    <property type="entry name" value="Brl1/Brr6_dom"/>
</dbReference>
<feature type="domain" description="Brl1/Brr6" evidence="3">
    <location>
        <begin position="259"/>
        <end position="392"/>
    </location>
</feature>
<feature type="region of interest" description="Disordered" evidence="1">
    <location>
        <begin position="141"/>
        <end position="161"/>
    </location>
</feature>
<keyword evidence="2" id="KW-1133">Transmembrane helix</keyword>
<dbReference type="SMART" id="SM01042">
    <property type="entry name" value="Brr6_like_C_C"/>
    <property type="match status" value="1"/>
</dbReference>
<feature type="compositionally biased region" description="Acidic residues" evidence="1">
    <location>
        <begin position="17"/>
        <end position="28"/>
    </location>
</feature>
<keyword evidence="5" id="KW-1185">Reference proteome</keyword>
<evidence type="ECO:0000256" key="2">
    <source>
        <dbReference type="SAM" id="Phobius"/>
    </source>
</evidence>
<reference evidence="4 5" key="2">
    <citation type="journal article" date="2018" name="Nat. Commun.">
        <title>Genomic insights into multidrug-resistance, mating and virulence in Candida auris and related emerging species.</title>
        <authorList>
            <person name="Munoz J.F."/>
            <person name="Gade L."/>
            <person name="Chow N.A."/>
            <person name="Loparev V.N."/>
            <person name="Juieng P."/>
            <person name="Berkow E.L."/>
            <person name="Farrer R.A."/>
            <person name="Litvintseva A.P."/>
            <person name="Cuomo C.A."/>
        </authorList>
    </citation>
    <scope>GENOME REANNOTATION</scope>
    <source>
        <strain evidence="4 5">B8441</strain>
    </source>
</reference>
<evidence type="ECO:0000313" key="4">
    <source>
        <dbReference type="EMBL" id="KAK8441988.1"/>
    </source>
</evidence>
<keyword evidence="2" id="KW-0812">Transmembrane</keyword>
<evidence type="ECO:0000256" key="1">
    <source>
        <dbReference type="SAM" id="MobiDB-lite"/>
    </source>
</evidence>
<name>A0AAW0VIQ9_CANAR</name>